<feature type="domain" description="Bicarbonate transporter-like transmembrane" evidence="9">
    <location>
        <begin position="246"/>
        <end position="573"/>
    </location>
</feature>
<dbReference type="GO" id="GO:0006820">
    <property type="term" value="P:monoatomic anion transport"/>
    <property type="evidence" value="ECO:0007669"/>
    <property type="project" value="InterPro"/>
</dbReference>
<dbReference type="Proteomes" id="UP000800036">
    <property type="component" value="Unassembled WGS sequence"/>
</dbReference>
<proteinExistence type="inferred from homology"/>
<evidence type="ECO:0000259" key="9">
    <source>
        <dbReference type="Pfam" id="PF00955"/>
    </source>
</evidence>
<sequence length="651" mass="72243">MPPAEALTVPTQSHGVSLRSGASQTRFKKTWKSRIPFASSKARTSSHDDGLSRENTQSSRRSAKSKKNTWWKTRLFAGMYNDIRRRAPFYWCDFADAWDYRVVPATVYMYFANILPALAFSLDMFEKTNQSFGVNEVLLSSVLASVVFSLAACQPLVIVGVTGPITVFNYTVYDIITPRGTNYFAFMAWIGIWSLIFHWILAITNSCNGLRYVTRFSCDIFGFYVAFIYLQKGIQVLTRQWEISDASAYLSITIALLVTGVAYICGIVGTSSLFQRHVRKFVEDYGTPLTVVFFTGFVHIGKMAHIELLKLPTSKAFFPTTERGWFIHFWDISVGDVFLAIPFAILLTILFWFDHNVSSLIAQGTEFPLRKPAGFHWDIFLLGLTTGVAGLLGIPFPNGLIPQAPFHTTSLCVTRTLSSSDDDEAHKGHPTRVIDHVVEQRVSNLAQGLLTLGTMTGPLLIVLHLIPQAVLAGLFFVMGIQALEANGITLKLLFLLRDSTLTPASDPLKRMQRRSAIWAFVALELIGFGATFAITQTIAAIGFPVFILLYIPMRTWGLPRWFTAEELGVLDAPTASPFTMESVGGNHGEVVVPEGRGEGVLSESDEAERGERGRESLGEEVRRGGGKEGVGRRRNSFRTAERDGLDSIEKA</sequence>
<feature type="compositionally biased region" description="Basic and acidic residues" evidence="7">
    <location>
        <begin position="607"/>
        <end position="631"/>
    </location>
</feature>
<feature type="transmembrane region" description="Helical" evidence="8">
    <location>
        <begin position="325"/>
        <end position="353"/>
    </location>
</feature>
<comment type="similarity">
    <text evidence="2">Belongs to the anion exchanger (TC 2.A.31) family.</text>
</comment>
<evidence type="ECO:0000256" key="6">
    <source>
        <dbReference type="ARBA" id="ARBA00023136"/>
    </source>
</evidence>
<dbReference type="InterPro" id="IPR003020">
    <property type="entry name" value="HCO3_transpt_euk"/>
</dbReference>
<dbReference type="InterPro" id="IPR011531">
    <property type="entry name" value="HCO3_transpt-like_TM_dom"/>
</dbReference>
<evidence type="ECO:0000256" key="7">
    <source>
        <dbReference type="SAM" id="MobiDB-lite"/>
    </source>
</evidence>
<evidence type="ECO:0000256" key="1">
    <source>
        <dbReference type="ARBA" id="ARBA00004128"/>
    </source>
</evidence>
<dbReference type="GO" id="GO:0050801">
    <property type="term" value="P:monoatomic ion homeostasis"/>
    <property type="evidence" value="ECO:0007669"/>
    <property type="project" value="TreeGrafter"/>
</dbReference>
<dbReference type="GO" id="GO:0080139">
    <property type="term" value="F:borate efflux transmembrane transporter activity"/>
    <property type="evidence" value="ECO:0007669"/>
    <property type="project" value="TreeGrafter"/>
</dbReference>
<accession>A0A6A5UP43</accession>
<feature type="transmembrane region" description="Helical" evidence="8">
    <location>
        <begin position="286"/>
        <end position="305"/>
    </location>
</feature>
<evidence type="ECO:0000256" key="3">
    <source>
        <dbReference type="ARBA" id="ARBA00022554"/>
    </source>
</evidence>
<feature type="region of interest" description="Disordered" evidence="7">
    <location>
        <begin position="1"/>
        <end position="65"/>
    </location>
</feature>
<dbReference type="PANTHER" id="PTHR11453">
    <property type="entry name" value="ANION EXCHANGE PROTEIN"/>
    <property type="match status" value="1"/>
</dbReference>
<keyword evidence="3" id="KW-0926">Vacuole</keyword>
<feature type="transmembrane region" description="Helical" evidence="8">
    <location>
        <begin position="137"/>
        <end position="163"/>
    </location>
</feature>
<name>A0A6A5UP43_9PLEO</name>
<dbReference type="GO" id="GO:0005452">
    <property type="term" value="F:solute:inorganic anion antiporter activity"/>
    <property type="evidence" value="ECO:0007669"/>
    <property type="project" value="InterPro"/>
</dbReference>
<feature type="domain" description="Bicarbonate transporter-like transmembrane" evidence="9">
    <location>
        <begin position="74"/>
        <end position="240"/>
    </location>
</feature>
<feature type="transmembrane region" description="Helical" evidence="8">
    <location>
        <begin position="107"/>
        <end position="125"/>
    </location>
</feature>
<dbReference type="Pfam" id="PF00955">
    <property type="entry name" value="HCO3_cotransp"/>
    <property type="match status" value="2"/>
</dbReference>
<dbReference type="GO" id="GO:0005886">
    <property type="term" value="C:plasma membrane"/>
    <property type="evidence" value="ECO:0007669"/>
    <property type="project" value="TreeGrafter"/>
</dbReference>
<protein>
    <recommendedName>
        <fullName evidence="9">Bicarbonate transporter-like transmembrane domain-containing protein</fullName>
    </recommendedName>
</protein>
<feature type="transmembrane region" description="Helical" evidence="8">
    <location>
        <begin position="250"/>
        <end position="274"/>
    </location>
</feature>
<keyword evidence="5 8" id="KW-1133">Transmembrane helix</keyword>
<feature type="compositionally biased region" description="Basic and acidic residues" evidence="7">
    <location>
        <begin position="639"/>
        <end position="651"/>
    </location>
</feature>
<feature type="transmembrane region" description="Helical" evidence="8">
    <location>
        <begin position="374"/>
        <end position="396"/>
    </location>
</feature>
<feature type="transmembrane region" description="Helical" evidence="8">
    <location>
        <begin position="516"/>
        <end position="549"/>
    </location>
</feature>
<feature type="region of interest" description="Disordered" evidence="7">
    <location>
        <begin position="582"/>
        <end position="651"/>
    </location>
</feature>
<evidence type="ECO:0000256" key="2">
    <source>
        <dbReference type="ARBA" id="ARBA00010993"/>
    </source>
</evidence>
<dbReference type="EMBL" id="ML976746">
    <property type="protein sequence ID" value="KAF1966444.1"/>
    <property type="molecule type" value="Genomic_DNA"/>
</dbReference>
<dbReference type="OrthoDB" id="1735926at2759"/>
<keyword evidence="11" id="KW-1185">Reference proteome</keyword>
<dbReference type="FunFam" id="1.10.287.570:FF:000003">
    <property type="entry name" value="Anion exchange family protein"/>
    <property type="match status" value="1"/>
</dbReference>
<evidence type="ECO:0000256" key="5">
    <source>
        <dbReference type="ARBA" id="ARBA00022989"/>
    </source>
</evidence>
<reference evidence="10" key="1">
    <citation type="journal article" date="2020" name="Stud. Mycol.">
        <title>101 Dothideomycetes genomes: a test case for predicting lifestyles and emergence of pathogens.</title>
        <authorList>
            <person name="Haridas S."/>
            <person name="Albert R."/>
            <person name="Binder M."/>
            <person name="Bloem J."/>
            <person name="Labutti K."/>
            <person name="Salamov A."/>
            <person name="Andreopoulos B."/>
            <person name="Baker S."/>
            <person name="Barry K."/>
            <person name="Bills G."/>
            <person name="Bluhm B."/>
            <person name="Cannon C."/>
            <person name="Castanera R."/>
            <person name="Culley D."/>
            <person name="Daum C."/>
            <person name="Ezra D."/>
            <person name="Gonzalez J."/>
            <person name="Henrissat B."/>
            <person name="Kuo A."/>
            <person name="Liang C."/>
            <person name="Lipzen A."/>
            <person name="Lutzoni F."/>
            <person name="Magnuson J."/>
            <person name="Mondo S."/>
            <person name="Nolan M."/>
            <person name="Ohm R."/>
            <person name="Pangilinan J."/>
            <person name="Park H.-J."/>
            <person name="Ramirez L."/>
            <person name="Alfaro M."/>
            <person name="Sun H."/>
            <person name="Tritt A."/>
            <person name="Yoshinaga Y."/>
            <person name="Zwiers L.-H."/>
            <person name="Turgeon B."/>
            <person name="Goodwin S."/>
            <person name="Spatafora J."/>
            <person name="Crous P."/>
            <person name="Grigoriev I."/>
        </authorList>
    </citation>
    <scope>NUCLEOTIDE SEQUENCE</scope>
    <source>
        <strain evidence="10">CBS 107.79</strain>
    </source>
</reference>
<organism evidence="10 11">
    <name type="scientific">Bimuria novae-zelandiae CBS 107.79</name>
    <dbReference type="NCBI Taxonomy" id="1447943"/>
    <lineage>
        <taxon>Eukaryota</taxon>
        <taxon>Fungi</taxon>
        <taxon>Dikarya</taxon>
        <taxon>Ascomycota</taxon>
        <taxon>Pezizomycotina</taxon>
        <taxon>Dothideomycetes</taxon>
        <taxon>Pleosporomycetidae</taxon>
        <taxon>Pleosporales</taxon>
        <taxon>Massarineae</taxon>
        <taxon>Didymosphaeriaceae</taxon>
        <taxon>Bimuria</taxon>
    </lineage>
</organism>
<evidence type="ECO:0000256" key="4">
    <source>
        <dbReference type="ARBA" id="ARBA00022692"/>
    </source>
</evidence>
<keyword evidence="6 8" id="KW-0472">Membrane</keyword>
<keyword evidence="4 8" id="KW-0812">Transmembrane</keyword>
<gene>
    <name evidence="10" type="ORF">BU23DRAFT_544483</name>
</gene>
<dbReference type="GO" id="GO:0000324">
    <property type="term" value="C:fungal-type vacuole"/>
    <property type="evidence" value="ECO:0007669"/>
    <property type="project" value="TreeGrafter"/>
</dbReference>
<dbReference type="PANTHER" id="PTHR11453:SF82">
    <property type="entry name" value="BORON TRANSPORTER 1"/>
    <property type="match status" value="1"/>
</dbReference>
<evidence type="ECO:0000313" key="10">
    <source>
        <dbReference type="EMBL" id="KAF1966444.1"/>
    </source>
</evidence>
<dbReference type="Gene3D" id="1.10.287.570">
    <property type="entry name" value="Helical hairpin bin"/>
    <property type="match status" value="1"/>
</dbReference>
<feature type="transmembrane region" description="Helical" evidence="8">
    <location>
        <begin position="183"/>
        <end position="201"/>
    </location>
</feature>
<dbReference type="AlphaFoldDB" id="A0A6A5UP43"/>
<dbReference type="GO" id="GO:0005774">
    <property type="term" value="C:vacuolar membrane"/>
    <property type="evidence" value="ECO:0007669"/>
    <property type="project" value="UniProtKB-SubCell"/>
</dbReference>
<evidence type="ECO:0000256" key="8">
    <source>
        <dbReference type="SAM" id="Phobius"/>
    </source>
</evidence>
<feature type="compositionally biased region" description="Polar residues" evidence="7">
    <location>
        <begin position="9"/>
        <end position="25"/>
    </location>
</feature>
<evidence type="ECO:0000313" key="11">
    <source>
        <dbReference type="Proteomes" id="UP000800036"/>
    </source>
</evidence>
<comment type="subcellular location">
    <subcellularLocation>
        <location evidence="1">Vacuole membrane</location>
        <topology evidence="1">Multi-pass membrane protein</topology>
    </subcellularLocation>
</comment>